<dbReference type="PROSITE" id="PS51779">
    <property type="entry name" value="POTRA"/>
    <property type="match status" value="1"/>
</dbReference>
<dbReference type="KEGG" id="tmk:QGN29_08495"/>
<accession>A0AA52H8L9</accession>
<dbReference type="InterPro" id="IPR013685">
    <property type="entry name" value="POTRA_FtsQ_type"/>
</dbReference>
<dbReference type="Pfam" id="PF08478">
    <property type="entry name" value="POTRA_1"/>
    <property type="match status" value="1"/>
</dbReference>
<dbReference type="Proteomes" id="UP001268683">
    <property type="component" value="Chromosome"/>
</dbReference>
<name>A0AA52H8L9_9PROT</name>
<evidence type="ECO:0000313" key="12">
    <source>
        <dbReference type="Proteomes" id="UP001268683"/>
    </source>
</evidence>
<keyword evidence="8 9" id="KW-0131">Cell cycle</keyword>
<evidence type="ECO:0000256" key="1">
    <source>
        <dbReference type="ARBA" id="ARBA00004370"/>
    </source>
</evidence>
<dbReference type="PANTHER" id="PTHR35851:SF1">
    <property type="entry name" value="CELL DIVISION PROTEIN FTSQ"/>
    <property type="match status" value="1"/>
</dbReference>
<feature type="domain" description="POTRA" evidence="10">
    <location>
        <begin position="48"/>
        <end position="116"/>
    </location>
</feature>
<reference evidence="11" key="1">
    <citation type="submission" date="2023-04" db="EMBL/GenBank/DDBJ databases">
        <title>Complete genome sequence of Temperatibacter marinus.</title>
        <authorList>
            <person name="Rong J.-C."/>
            <person name="Yi M.-L."/>
            <person name="Zhao Q."/>
        </authorList>
    </citation>
    <scope>NUCLEOTIDE SEQUENCE</scope>
    <source>
        <strain evidence="11">NBRC 110045</strain>
    </source>
</reference>
<comment type="similarity">
    <text evidence="9">Belongs to the FtsQ/DivIB family. FtsQ subfamily.</text>
</comment>
<dbReference type="RefSeq" id="WP_310797425.1">
    <property type="nucleotide sequence ID" value="NZ_CP123872.1"/>
</dbReference>
<keyword evidence="12" id="KW-1185">Reference proteome</keyword>
<dbReference type="InterPro" id="IPR034746">
    <property type="entry name" value="POTRA"/>
</dbReference>
<evidence type="ECO:0000256" key="3">
    <source>
        <dbReference type="ARBA" id="ARBA00022519"/>
    </source>
</evidence>
<evidence type="ECO:0000256" key="2">
    <source>
        <dbReference type="ARBA" id="ARBA00022475"/>
    </source>
</evidence>
<evidence type="ECO:0000256" key="9">
    <source>
        <dbReference type="HAMAP-Rule" id="MF_00911"/>
    </source>
</evidence>
<dbReference type="GO" id="GO:0043093">
    <property type="term" value="P:FtsZ-dependent cytokinesis"/>
    <property type="evidence" value="ECO:0007669"/>
    <property type="project" value="UniProtKB-UniRule"/>
</dbReference>
<dbReference type="HAMAP" id="MF_00911">
    <property type="entry name" value="FtsQ_subfam"/>
    <property type="match status" value="1"/>
</dbReference>
<keyword evidence="2 9" id="KW-1003">Cell membrane</keyword>
<sequence length="260" mass="30030">MTTLYYKYGRRFVSLLLILSVSSLGLFFHMNKAMLKTEWINYTRDMGLVLENVAITGHHKTTRSQIQSVLDIDQGMPLVSMDLGAIRKRIEELPWVEQVALKRRYPNTLDIQIQERIPMALWQSEGVVSLVDEAGFILTRKNLESYTDLLLIVGENAHRNIAEISKIIESQAHLSSFVRSAVHVGNRRWDIHFMNGMRLRLPETTDQQEALSAMAHFAELQKSYDVLSREISVIDLRSDKVILKLTPKGKRMMRRENIYS</sequence>
<dbReference type="EMBL" id="CP123872">
    <property type="protein sequence ID" value="WND01597.1"/>
    <property type="molecule type" value="Genomic_DNA"/>
</dbReference>
<organism evidence="11 12">
    <name type="scientific">Temperatibacter marinus</name>
    <dbReference type="NCBI Taxonomy" id="1456591"/>
    <lineage>
        <taxon>Bacteria</taxon>
        <taxon>Pseudomonadati</taxon>
        <taxon>Pseudomonadota</taxon>
        <taxon>Alphaproteobacteria</taxon>
        <taxon>Kordiimonadales</taxon>
        <taxon>Temperatibacteraceae</taxon>
        <taxon>Temperatibacter</taxon>
    </lineage>
</organism>
<proteinExistence type="inferred from homology"/>
<protein>
    <recommendedName>
        <fullName evidence="9">Cell division protein FtsQ</fullName>
    </recommendedName>
</protein>
<dbReference type="InterPro" id="IPR026579">
    <property type="entry name" value="FtsQ"/>
</dbReference>
<dbReference type="PANTHER" id="PTHR35851">
    <property type="entry name" value="CELL DIVISION PROTEIN FTSQ"/>
    <property type="match status" value="1"/>
</dbReference>
<dbReference type="GO" id="GO:0032153">
    <property type="term" value="C:cell division site"/>
    <property type="evidence" value="ECO:0007669"/>
    <property type="project" value="UniProtKB-UniRule"/>
</dbReference>
<evidence type="ECO:0000256" key="5">
    <source>
        <dbReference type="ARBA" id="ARBA00022692"/>
    </source>
</evidence>
<keyword evidence="4 9" id="KW-0132">Cell division</keyword>
<dbReference type="InterPro" id="IPR005548">
    <property type="entry name" value="Cell_div_FtsQ/DivIB_C"/>
</dbReference>
<gene>
    <name evidence="9" type="primary">ftsQ</name>
    <name evidence="11" type="ORF">QGN29_08495</name>
</gene>
<evidence type="ECO:0000256" key="4">
    <source>
        <dbReference type="ARBA" id="ARBA00022618"/>
    </source>
</evidence>
<comment type="subcellular location">
    <subcellularLocation>
        <location evidence="9">Cell inner membrane</location>
        <topology evidence="9">Single-pass type II membrane protein</topology>
    </subcellularLocation>
    <subcellularLocation>
        <location evidence="1">Membrane</location>
    </subcellularLocation>
    <text evidence="9">Localizes to the division septum.</text>
</comment>
<keyword evidence="7 9" id="KW-0472">Membrane</keyword>
<keyword evidence="6 9" id="KW-1133">Transmembrane helix</keyword>
<comment type="function">
    <text evidence="9">Essential cell division protein.</text>
</comment>
<dbReference type="Pfam" id="PF03799">
    <property type="entry name" value="FtsQ_DivIB_C"/>
    <property type="match status" value="1"/>
</dbReference>
<keyword evidence="5 9" id="KW-0812">Transmembrane</keyword>
<evidence type="ECO:0000256" key="6">
    <source>
        <dbReference type="ARBA" id="ARBA00022989"/>
    </source>
</evidence>
<dbReference type="Gene3D" id="3.10.20.310">
    <property type="entry name" value="membrane protein fhac"/>
    <property type="match status" value="1"/>
</dbReference>
<feature type="transmembrane region" description="Helical" evidence="9">
    <location>
        <begin position="12"/>
        <end position="30"/>
    </location>
</feature>
<dbReference type="GO" id="GO:0090529">
    <property type="term" value="P:cell septum assembly"/>
    <property type="evidence" value="ECO:0007669"/>
    <property type="project" value="InterPro"/>
</dbReference>
<evidence type="ECO:0000256" key="8">
    <source>
        <dbReference type="ARBA" id="ARBA00023306"/>
    </source>
</evidence>
<dbReference type="Gene3D" id="3.40.50.11690">
    <property type="entry name" value="Cell division protein FtsQ/DivIB"/>
    <property type="match status" value="1"/>
</dbReference>
<evidence type="ECO:0000313" key="11">
    <source>
        <dbReference type="EMBL" id="WND01597.1"/>
    </source>
</evidence>
<evidence type="ECO:0000256" key="7">
    <source>
        <dbReference type="ARBA" id="ARBA00023136"/>
    </source>
</evidence>
<keyword evidence="3 9" id="KW-0997">Cell inner membrane</keyword>
<dbReference type="AlphaFoldDB" id="A0AA52H8L9"/>
<evidence type="ECO:0000259" key="10">
    <source>
        <dbReference type="PROSITE" id="PS51779"/>
    </source>
</evidence>
<dbReference type="InterPro" id="IPR045335">
    <property type="entry name" value="FtsQ_C_sf"/>
</dbReference>
<dbReference type="GO" id="GO:0005886">
    <property type="term" value="C:plasma membrane"/>
    <property type="evidence" value="ECO:0007669"/>
    <property type="project" value="UniProtKB-SubCell"/>
</dbReference>